<evidence type="ECO:0000313" key="9">
    <source>
        <dbReference type="EMBL" id="KAK7148218.1"/>
    </source>
</evidence>
<organism evidence="9 10">
    <name type="scientific">Phoxinus phoxinus</name>
    <name type="common">Eurasian minnow</name>
    <dbReference type="NCBI Taxonomy" id="58324"/>
    <lineage>
        <taxon>Eukaryota</taxon>
        <taxon>Metazoa</taxon>
        <taxon>Chordata</taxon>
        <taxon>Craniata</taxon>
        <taxon>Vertebrata</taxon>
        <taxon>Euteleostomi</taxon>
        <taxon>Actinopterygii</taxon>
        <taxon>Neopterygii</taxon>
        <taxon>Teleostei</taxon>
        <taxon>Ostariophysi</taxon>
        <taxon>Cypriniformes</taxon>
        <taxon>Leuciscidae</taxon>
        <taxon>Phoxininae</taxon>
        <taxon>Phoxinus</taxon>
    </lineage>
</organism>
<evidence type="ECO:0000256" key="4">
    <source>
        <dbReference type="ARBA" id="ARBA00022777"/>
    </source>
</evidence>
<proteinExistence type="inferred from homology"/>
<dbReference type="EMBL" id="JAYKXH010000013">
    <property type="protein sequence ID" value="KAK7148218.1"/>
    <property type="molecule type" value="Genomic_DNA"/>
</dbReference>
<dbReference type="EC" id="2.7.-.-" evidence="8"/>
<dbReference type="GO" id="GO:0005737">
    <property type="term" value="C:cytoplasm"/>
    <property type="evidence" value="ECO:0007669"/>
    <property type="project" value="TreeGrafter"/>
</dbReference>
<dbReference type="AlphaFoldDB" id="A0AAN9CSE5"/>
<keyword evidence="5" id="KW-0067">ATP-binding</keyword>
<comment type="catalytic activity">
    <reaction evidence="7">
        <text>1D-myo-inositol 1,3,4,6-tetrakisphosphate + ATP = 1D-myo-inositol 1,3,4,5,6-pentakisphosphate + ADP + H(+)</text>
        <dbReference type="Rhea" id="RHEA:12717"/>
        <dbReference type="ChEBI" id="CHEBI:15378"/>
        <dbReference type="ChEBI" id="CHEBI:30616"/>
        <dbReference type="ChEBI" id="CHEBI:57660"/>
        <dbReference type="ChEBI" id="CHEBI:57733"/>
        <dbReference type="ChEBI" id="CHEBI:456216"/>
        <dbReference type="EC" id="2.7.1.140"/>
    </reaction>
</comment>
<evidence type="ECO:0000313" key="10">
    <source>
        <dbReference type="Proteomes" id="UP001364617"/>
    </source>
</evidence>
<evidence type="ECO:0000256" key="6">
    <source>
        <dbReference type="ARBA" id="ARBA00036164"/>
    </source>
</evidence>
<keyword evidence="4 8" id="KW-0418">Kinase</keyword>
<evidence type="ECO:0000256" key="8">
    <source>
        <dbReference type="RuleBase" id="RU363090"/>
    </source>
</evidence>
<evidence type="ECO:0000256" key="7">
    <source>
        <dbReference type="ARBA" id="ARBA00036525"/>
    </source>
</evidence>
<dbReference type="InterPro" id="IPR005522">
    <property type="entry name" value="IPK"/>
</dbReference>
<evidence type="ECO:0000256" key="5">
    <source>
        <dbReference type="ARBA" id="ARBA00022840"/>
    </source>
</evidence>
<dbReference type="GO" id="GO:0051765">
    <property type="term" value="F:inositol tetrakisphosphate kinase activity"/>
    <property type="evidence" value="ECO:0007669"/>
    <property type="project" value="TreeGrafter"/>
</dbReference>
<dbReference type="SUPFAM" id="SSF56104">
    <property type="entry name" value="SAICAR synthase-like"/>
    <property type="match status" value="1"/>
</dbReference>
<keyword evidence="3" id="KW-0547">Nucleotide-binding</keyword>
<dbReference type="GO" id="GO:0005524">
    <property type="term" value="F:ATP binding"/>
    <property type="evidence" value="ECO:0007669"/>
    <property type="project" value="UniProtKB-KW"/>
</dbReference>
<evidence type="ECO:0000256" key="3">
    <source>
        <dbReference type="ARBA" id="ARBA00022741"/>
    </source>
</evidence>
<dbReference type="Proteomes" id="UP001364617">
    <property type="component" value="Unassembled WGS sequence"/>
</dbReference>
<dbReference type="PANTHER" id="PTHR12400">
    <property type="entry name" value="INOSITOL POLYPHOSPHATE KINASE"/>
    <property type="match status" value="1"/>
</dbReference>
<sequence>MENHLQKFFQFPFNLDKFTLNVSTDGEIMDSSARTLEKDNKKKGSVKQVLLDGCVPFSHQVAGHKCGINNTGVLQHPDGTILKQLQPPPRGPREMHFYTQVYAKDCTDTRLLDLQQHLPRFYGTWAPRESPHELYLKLEDVTKRFLRPCIMDVKMGKRSYDPFASLEKREEQISKYPLMEEIGFLLLGMRVYQINSDGYITLDQFYGRSLGKDTIKNGLTRFFHNGEDLQRHAVSLIISKIRSILRWFEGQTQLHFYASSLLLVYEGSPHTVNGWKHTQAETGTGHQQGEPQSKCNKHHEALSVQGSLTHSHPYCRETNANRMCAGSVEEEHAEIGMGDKKQFGQEEAVEVKMIDFAHVFPSNSPDEGYMYGLRNLLSTLEQILKTDI</sequence>
<comment type="similarity">
    <text evidence="1 8">Belongs to the inositol phosphokinase (IPK) family.</text>
</comment>
<keyword evidence="2 8" id="KW-0808">Transferase</keyword>
<comment type="caution">
    <text evidence="9">The sequence shown here is derived from an EMBL/GenBank/DDBJ whole genome shotgun (WGS) entry which is preliminary data.</text>
</comment>
<dbReference type="GO" id="GO:0008440">
    <property type="term" value="F:inositol-1,4,5-trisphosphate 3-kinase activity"/>
    <property type="evidence" value="ECO:0007669"/>
    <property type="project" value="TreeGrafter"/>
</dbReference>
<gene>
    <name evidence="9" type="ORF">R3I93_012517</name>
</gene>
<reference evidence="9 10" key="1">
    <citation type="submission" date="2024-02" db="EMBL/GenBank/DDBJ databases">
        <title>Chromosome-level genome assembly of the Eurasian Minnow (Phoxinus phoxinus).</title>
        <authorList>
            <person name="Oriowo T.O."/>
            <person name="Martin S."/>
            <person name="Stange M."/>
            <person name="Chrysostomakis Y."/>
            <person name="Brown T."/>
            <person name="Winkler S."/>
            <person name="Kukowka S."/>
            <person name="Myers E.W."/>
            <person name="Bohne A."/>
        </authorList>
    </citation>
    <scope>NUCLEOTIDE SEQUENCE [LARGE SCALE GENOMIC DNA]</scope>
    <source>
        <strain evidence="9">ZFMK-TIS-60720</strain>
        <tissue evidence="9">Whole Organism</tissue>
    </source>
</reference>
<protein>
    <recommendedName>
        <fullName evidence="8">Kinase</fullName>
        <ecNumber evidence="8">2.7.-.-</ecNumber>
    </recommendedName>
</protein>
<dbReference type="InterPro" id="IPR038286">
    <property type="entry name" value="IPK_sf"/>
</dbReference>
<evidence type="ECO:0000256" key="2">
    <source>
        <dbReference type="ARBA" id="ARBA00022679"/>
    </source>
</evidence>
<dbReference type="GO" id="GO:0032958">
    <property type="term" value="P:inositol phosphate biosynthetic process"/>
    <property type="evidence" value="ECO:0007669"/>
    <property type="project" value="InterPro"/>
</dbReference>
<dbReference type="Pfam" id="PF03770">
    <property type="entry name" value="IPK"/>
    <property type="match status" value="1"/>
</dbReference>
<dbReference type="Gene3D" id="3.30.470.160">
    <property type="entry name" value="Inositol polyphosphate kinase"/>
    <property type="match status" value="1"/>
</dbReference>
<dbReference type="PANTHER" id="PTHR12400:SF51">
    <property type="entry name" value="INOSITOL POLYPHOSPHATE MULTIKINASE"/>
    <property type="match status" value="1"/>
</dbReference>
<keyword evidence="10" id="KW-1185">Reference proteome</keyword>
<comment type="catalytic activity">
    <reaction evidence="6">
        <text>1D-myo-inositol 1,4,5-trisphosphate + 2 ATP = 1D-myo-inositol 1,3,4,5,6-pentakisphosphate + 2 ADP + 2 H(+)</text>
        <dbReference type="Rhea" id="RHEA:32359"/>
        <dbReference type="ChEBI" id="CHEBI:15378"/>
        <dbReference type="ChEBI" id="CHEBI:30616"/>
        <dbReference type="ChEBI" id="CHEBI:57733"/>
        <dbReference type="ChEBI" id="CHEBI:203600"/>
        <dbReference type="ChEBI" id="CHEBI:456216"/>
        <dbReference type="EC" id="2.7.1.151"/>
    </reaction>
</comment>
<name>A0AAN9CSE5_9TELE</name>
<dbReference type="GO" id="GO:0005634">
    <property type="term" value="C:nucleus"/>
    <property type="evidence" value="ECO:0007669"/>
    <property type="project" value="TreeGrafter"/>
</dbReference>
<evidence type="ECO:0000256" key="1">
    <source>
        <dbReference type="ARBA" id="ARBA00007374"/>
    </source>
</evidence>
<accession>A0AAN9CSE5</accession>